<dbReference type="AlphaFoldDB" id="X1H809"/>
<keyword evidence="1" id="KW-0472">Membrane</keyword>
<protein>
    <recommendedName>
        <fullName evidence="2">Pyrrolo-quinoline quinone repeat domain-containing protein</fullName>
    </recommendedName>
</protein>
<dbReference type="InterPro" id="IPR002372">
    <property type="entry name" value="PQQ_rpt_dom"/>
</dbReference>
<dbReference type="InterPro" id="IPR015943">
    <property type="entry name" value="WD40/YVTN_repeat-like_dom_sf"/>
</dbReference>
<proteinExistence type="predicted"/>
<evidence type="ECO:0000256" key="1">
    <source>
        <dbReference type="SAM" id="Phobius"/>
    </source>
</evidence>
<accession>X1H809</accession>
<keyword evidence="1" id="KW-0812">Transmembrane</keyword>
<dbReference type="Pfam" id="PF13360">
    <property type="entry name" value="PQQ_2"/>
    <property type="match status" value="2"/>
</dbReference>
<organism evidence="3">
    <name type="scientific">marine sediment metagenome</name>
    <dbReference type="NCBI Taxonomy" id="412755"/>
    <lineage>
        <taxon>unclassified sequences</taxon>
        <taxon>metagenomes</taxon>
        <taxon>ecological metagenomes</taxon>
    </lineage>
</organism>
<evidence type="ECO:0000313" key="3">
    <source>
        <dbReference type="EMBL" id="GAH65512.1"/>
    </source>
</evidence>
<sequence>MRGVSNIILVVVIAIGVCIILAVVIIGRLEFDGKERVPADRQPEVVFVEDGGSWPMFRGGQRLLGRAPGALPDSMVLVWKFKTDGAIKSSPAIDDGLVFIGSDDGNIYAIDLRTGGRVWAYKTGDAVEAVPCVVDGSVFVGSYDTFLYALDAKSGSLKWKYETGAQILGAANWTRSPDGQRTWILVGSYDSKLYCLDSANGEVVWTYETDSYINGSPAVGEGKVIFGGCDAMIHVVAVADGSKITQIDTGSFIAASAAIF</sequence>
<comment type="caution">
    <text evidence="3">The sequence shown here is derived from an EMBL/GenBank/DDBJ whole genome shotgun (WGS) entry which is preliminary data.</text>
</comment>
<dbReference type="SMART" id="SM00564">
    <property type="entry name" value="PQQ"/>
    <property type="match status" value="4"/>
</dbReference>
<dbReference type="Gene3D" id="2.130.10.10">
    <property type="entry name" value="YVTN repeat-like/Quinoprotein amine dehydrogenase"/>
    <property type="match status" value="1"/>
</dbReference>
<name>X1H809_9ZZZZ</name>
<dbReference type="SUPFAM" id="SSF50998">
    <property type="entry name" value="Quinoprotein alcohol dehydrogenase-like"/>
    <property type="match status" value="1"/>
</dbReference>
<dbReference type="EMBL" id="BARU01025360">
    <property type="protein sequence ID" value="GAH65512.1"/>
    <property type="molecule type" value="Genomic_DNA"/>
</dbReference>
<feature type="non-terminal residue" evidence="3">
    <location>
        <position position="260"/>
    </location>
</feature>
<keyword evidence="1" id="KW-1133">Transmembrane helix</keyword>
<dbReference type="PANTHER" id="PTHR34512">
    <property type="entry name" value="CELL SURFACE PROTEIN"/>
    <property type="match status" value="1"/>
</dbReference>
<dbReference type="PANTHER" id="PTHR34512:SF30">
    <property type="entry name" value="OUTER MEMBRANE PROTEIN ASSEMBLY FACTOR BAMB"/>
    <property type="match status" value="1"/>
</dbReference>
<dbReference type="InterPro" id="IPR011047">
    <property type="entry name" value="Quinoprotein_ADH-like_sf"/>
</dbReference>
<evidence type="ECO:0000259" key="2">
    <source>
        <dbReference type="Pfam" id="PF13360"/>
    </source>
</evidence>
<gene>
    <name evidence="3" type="ORF">S03H2_40871</name>
</gene>
<feature type="domain" description="Pyrrolo-quinoline quinone repeat" evidence="2">
    <location>
        <begin position="78"/>
        <end position="169"/>
    </location>
</feature>
<feature type="domain" description="Pyrrolo-quinoline quinone repeat" evidence="2">
    <location>
        <begin position="180"/>
        <end position="242"/>
    </location>
</feature>
<feature type="transmembrane region" description="Helical" evidence="1">
    <location>
        <begin position="6"/>
        <end position="26"/>
    </location>
</feature>
<dbReference type="InterPro" id="IPR018391">
    <property type="entry name" value="PQQ_b-propeller_rpt"/>
</dbReference>
<reference evidence="3" key="1">
    <citation type="journal article" date="2014" name="Front. Microbiol.">
        <title>High frequency of phylogenetically diverse reductive dehalogenase-homologous genes in deep subseafloor sedimentary metagenomes.</title>
        <authorList>
            <person name="Kawai M."/>
            <person name="Futagami T."/>
            <person name="Toyoda A."/>
            <person name="Takaki Y."/>
            <person name="Nishi S."/>
            <person name="Hori S."/>
            <person name="Arai W."/>
            <person name="Tsubouchi T."/>
            <person name="Morono Y."/>
            <person name="Uchiyama I."/>
            <person name="Ito T."/>
            <person name="Fujiyama A."/>
            <person name="Inagaki F."/>
            <person name="Takami H."/>
        </authorList>
    </citation>
    <scope>NUCLEOTIDE SEQUENCE</scope>
    <source>
        <strain evidence="3">Expedition CK06-06</strain>
    </source>
</reference>